<dbReference type="AlphaFoldDB" id="A0A843XWQ3"/>
<dbReference type="FunFam" id="2.40.50.140:FF:000072">
    <property type="entry name" value="SOSS complex subunit B2"/>
    <property type="match status" value="1"/>
</dbReference>
<gene>
    <name evidence="2" type="ORF">Taro_056248</name>
</gene>
<dbReference type="Proteomes" id="UP000652761">
    <property type="component" value="Unassembled WGS sequence"/>
</dbReference>
<protein>
    <recommendedName>
        <fullName evidence="4">SOSS complex subunit B1</fullName>
    </recommendedName>
</protein>
<evidence type="ECO:0000313" key="2">
    <source>
        <dbReference type="EMBL" id="MQM23185.1"/>
    </source>
</evidence>
<dbReference type="Gene3D" id="2.40.50.140">
    <property type="entry name" value="Nucleic acid-binding proteins"/>
    <property type="match status" value="1"/>
</dbReference>
<accession>A0A843XWQ3</accession>
<dbReference type="SUPFAM" id="SSF50249">
    <property type="entry name" value="Nucleic acid-binding proteins"/>
    <property type="match status" value="1"/>
</dbReference>
<dbReference type="OrthoDB" id="295715at2759"/>
<dbReference type="PANTHER" id="PTHR13356:SF0">
    <property type="entry name" value="SOSS COMPLEX SUBUNIT B HOMOLOG"/>
    <property type="match status" value="1"/>
</dbReference>
<name>A0A843XWQ3_COLES</name>
<dbReference type="GO" id="GO:0070876">
    <property type="term" value="C:SOSS complex"/>
    <property type="evidence" value="ECO:0007669"/>
    <property type="project" value="TreeGrafter"/>
</dbReference>
<keyword evidence="3" id="KW-1185">Reference proteome</keyword>
<dbReference type="EMBL" id="NMUH01015344">
    <property type="protein sequence ID" value="MQM23185.1"/>
    <property type="molecule type" value="Genomic_DNA"/>
</dbReference>
<evidence type="ECO:0000256" key="1">
    <source>
        <dbReference type="ARBA" id="ARBA00023125"/>
    </source>
</evidence>
<comment type="caution">
    <text evidence="2">The sequence shown here is derived from an EMBL/GenBank/DDBJ whole genome shotgun (WGS) entry which is preliminary data.</text>
</comment>
<reference evidence="2" key="1">
    <citation type="submission" date="2017-07" db="EMBL/GenBank/DDBJ databases">
        <title>Taro Niue Genome Assembly and Annotation.</title>
        <authorList>
            <person name="Atibalentja N."/>
            <person name="Keating K."/>
            <person name="Fields C.J."/>
        </authorList>
    </citation>
    <scope>NUCLEOTIDE SEQUENCE</scope>
    <source>
        <strain evidence="2">Niue_2</strain>
        <tissue evidence="2">Leaf</tissue>
    </source>
</reference>
<dbReference type="InterPro" id="IPR012340">
    <property type="entry name" value="NA-bd_OB-fold"/>
</dbReference>
<sequence>MASTSVCQMMMLLKDIVPSAANSVNTKFILLEKGNIKASKKCVVVNGVNKLQETKECMSLVADESASVHFLLWNTECEAFEPGDIVQLTNGIFSYHRNKLVLRSGRKGKAEKVGEFTMLFVEKPNMSDVQWQVNESDAKKLKESITSTELQKPPS</sequence>
<dbReference type="InterPro" id="IPR051231">
    <property type="entry name" value="SOSS-B"/>
</dbReference>
<dbReference type="GO" id="GO:0000724">
    <property type="term" value="P:double-strand break repair via homologous recombination"/>
    <property type="evidence" value="ECO:0007669"/>
    <property type="project" value="TreeGrafter"/>
</dbReference>
<dbReference type="GO" id="GO:0005694">
    <property type="term" value="C:chromosome"/>
    <property type="evidence" value="ECO:0007669"/>
    <property type="project" value="UniProtKB-ARBA"/>
</dbReference>
<proteinExistence type="predicted"/>
<dbReference type="GO" id="GO:0044818">
    <property type="term" value="P:mitotic G2/M transition checkpoint"/>
    <property type="evidence" value="ECO:0007669"/>
    <property type="project" value="TreeGrafter"/>
</dbReference>
<keyword evidence="1" id="KW-0238">DNA-binding</keyword>
<evidence type="ECO:0008006" key="4">
    <source>
        <dbReference type="Google" id="ProtNLM"/>
    </source>
</evidence>
<dbReference type="GO" id="GO:0010212">
    <property type="term" value="P:response to ionizing radiation"/>
    <property type="evidence" value="ECO:0007669"/>
    <property type="project" value="TreeGrafter"/>
</dbReference>
<evidence type="ECO:0000313" key="3">
    <source>
        <dbReference type="Proteomes" id="UP000652761"/>
    </source>
</evidence>
<organism evidence="2 3">
    <name type="scientific">Colocasia esculenta</name>
    <name type="common">Wild taro</name>
    <name type="synonym">Arum esculentum</name>
    <dbReference type="NCBI Taxonomy" id="4460"/>
    <lineage>
        <taxon>Eukaryota</taxon>
        <taxon>Viridiplantae</taxon>
        <taxon>Streptophyta</taxon>
        <taxon>Embryophyta</taxon>
        <taxon>Tracheophyta</taxon>
        <taxon>Spermatophyta</taxon>
        <taxon>Magnoliopsida</taxon>
        <taxon>Liliopsida</taxon>
        <taxon>Araceae</taxon>
        <taxon>Aroideae</taxon>
        <taxon>Colocasieae</taxon>
        <taxon>Colocasia</taxon>
    </lineage>
</organism>
<dbReference type="GO" id="GO:0003677">
    <property type="term" value="F:DNA binding"/>
    <property type="evidence" value="ECO:0007669"/>
    <property type="project" value="UniProtKB-KW"/>
</dbReference>
<dbReference type="PANTHER" id="PTHR13356">
    <property type="entry name" value="OB FOLD NUCLEIC ACID BINDING PROTEIN-RELATED"/>
    <property type="match status" value="1"/>
</dbReference>